<feature type="compositionally biased region" description="Basic and acidic residues" evidence="5">
    <location>
        <begin position="13"/>
        <end position="25"/>
    </location>
</feature>
<evidence type="ECO:0000256" key="1">
    <source>
        <dbReference type="ARBA" id="ARBA00004123"/>
    </source>
</evidence>
<dbReference type="GO" id="GO:0048511">
    <property type="term" value="P:rhythmic process"/>
    <property type="evidence" value="ECO:0007669"/>
    <property type="project" value="UniProtKB-KW"/>
</dbReference>
<evidence type="ECO:0000256" key="5">
    <source>
        <dbReference type="SAM" id="MobiDB-lite"/>
    </source>
</evidence>
<gene>
    <name evidence="7" type="ORF">SLEP1_g6962</name>
</gene>
<dbReference type="AlphaFoldDB" id="A0AAV5I4Z1"/>
<evidence type="ECO:0000259" key="6">
    <source>
        <dbReference type="Pfam" id="PF07011"/>
    </source>
</evidence>
<dbReference type="GO" id="GO:0042753">
    <property type="term" value="P:positive regulation of circadian rhythm"/>
    <property type="evidence" value="ECO:0007669"/>
    <property type="project" value="InterPro"/>
</dbReference>
<reference evidence="7 8" key="1">
    <citation type="journal article" date="2021" name="Commun. Biol.">
        <title>The genome of Shorea leprosula (Dipterocarpaceae) highlights the ecological relevance of drought in aseasonal tropical rainforests.</title>
        <authorList>
            <person name="Ng K.K.S."/>
            <person name="Kobayashi M.J."/>
            <person name="Fawcett J.A."/>
            <person name="Hatakeyama M."/>
            <person name="Paape T."/>
            <person name="Ng C.H."/>
            <person name="Ang C.C."/>
            <person name="Tnah L.H."/>
            <person name="Lee C.T."/>
            <person name="Nishiyama T."/>
            <person name="Sese J."/>
            <person name="O'Brien M.J."/>
            <person name="Copetti D."/>
            <person name="Mohd Noor M.I."/>
            <person name="Ong R.C."/>
            <person name="Putra M."/>
            <person name="Sireger I.Z."/>
            <person name="Indrioko S."/>
            <person name="Kosugi Y."/>
            <person name="Izuno A."/>
            <person name="Isagi Y."/>
            <person name="Lee S.L."/>
            <person name="Shimizu K.K."/>
        </authorList>
    </citation>
    <scope>NUCLEOTIDE SEQUENCE [LARGE SCALE GENOMIC DNA]</scope>
    <source>
        <strain evidence="7">214</strain>
    </source>
</reference>
<dbReference type="PANTHER" id="PTHR33469:SF5">
    <property type="entry name" value="PROTEIN EARLY FLOWERING 4"/>
    <property type="match status" value="1"/>
</dbReference>
<comment type="caution">
    <text evidence="7">The sequence shown here is derived from an EMBL/GenBank/DDBJ whole genome shotgun (WGS) entry which is preliminary data.</text>
</comment>
<keyword evidence="8" id="KW-1185">Reference proteome</keyword>
<proteinExistence type="inferred from homology"/>
<accession>A0AAV5I4Z1</accession>
<evidence type="ECO:0000313" key="7">
    <source>
        <dbReference type="EMBL" id="GKU93364.1"/>
    </source>
</evidence>
<keyword evidence="4" id="KW-0539">Nucleus</keyword>
<dbReference type="InterPro" id="IPR040462">
    <property type="entry name" value="EARLY_FLOWERING_4"/>
</dbReference>
<dbReference type="InterPro" id="IPR009741">
    <property type="entry name" value="EARLY_FLOWERING_4_dom"/>
</dbReference>
<name>A0AAV5I4Z1_9ROSI</name>
<comment type="similarity">
    <text evidence="2">Belongs to the EARLY FLOWERING 4 family.</text>
</comment>
<sequence length="194" mass="20833">MADTTASKSQTSNKKERLNGGHELDAVGDGGGDGEAWSTLSKAFKQVQAVLDQNWDLIQKVNENHRSKIPDNLVKNVALIGEINGNISKVHKTRQGAELRARHTSAAELRANRTSALRRGCMTATIGTPLSDRLSVSEHPSSRNLLRQNAPCAFNAVAPLGTNLGILQDHLEQDQLEVGPQGYSATTQGAGDIF</sequence>
<dbReference type="EMBL" id="BPVZ01000007">
    <property type="protein sequence ID" value="GKU93364.1"/>
    <property type="molecule type" value="Genomic_DNA"/>
</dbReference>
<comment type="subcellular location">
    <subcellularLocation>
        <location evidence="1">Nucleus</location>
    </subcellularLocation>
</comment>
<feature type="region of interest" description="Disordered" evidence="5">
    <location>
        <begin position="1"/>
        <end position="32"/>
    </location>
</feature>
<dbReference type="GO" id="GO:0009649">
    <property type="term" value="P:entrainment of circadian clock"/>
    <property type="evidence" value="ECO:0007669"/>
    <property type="project" value="TreeGrafter"/>
</dbReference>
<dbReference type="PANTHER" id="PTHR33469">
    <property type="entry name" value="PROTEIN ELF4-LIKE 4"/>
    <property type="match status" value="1"/>
</dbReference>
<evidence type="ECO:0000256" key="4">
    <source>
        <dbReference type="ARBA" id="ARBA00023242"/>
    </source>
</evidence>
<feature type="domain" description="Protein EARLY FLOWERING 4" evidence="6">
    <location>
        <begin position="32"/>
        <end position="92"/>
    </location>
</feature>
<organism evidence="7 8">
    <name type="scientific">Rubroshorea leprosula</name>
    <dbReference type="NCBI Taxonomy" id="152421"/>
    <lineage>
        <taxon>Eukaryota</taxon>
        <taxon>Viridiplantae</taxon>
        <taxon>Streptophyta</taxon>
        <taxon>Embryophyta</taxon>
        <taxon>Tracheophyta</taxon>
        <taxon>Spermatophyta</taxon>
        <taxon>Magnoliopsida</taxon>
        <taxon>eudicotyledons</taxon>
        <taxon>Gunneridae</taxon>
        <taxon>Pentapetalae</taxon>
        <taxon>rosids</taxon>
        <taxon>malvids</taxon>
        <taxon>Malvales</taxon>
        <taxon>Dipterocarpaceae</taxon>
        <taxon>Rubroshorea</taxon>
    </lineage>
</organism>
<dbReference type="GO" id="GO:0005634">
    <property type="term" value="C:nucleus"/>
    <property type="evidence" value="ECO:0007669"/>
    <property type="project" value="UniProtKB-SubCell"/>
</dbReference>
<keyword evidence="3" id="KW-0090">Biological rhythms</keyword>
<dbReference type="Pfam" id="PF07011">
    <property type="entry name" value="Elf4"/>
    <property type="match status" value="1"/>
</dbReference>
<evidence type="ECO:0000256" key="3">
    <source>
        <dbReference type="ARBA" id="ARBA00023108"/>
    </source>
</evidence>
<feature type="compositionally biased region" description="Polar residues" evidence="5">
    <location>
        <begin position="1"/>
        <end position="12"/>
    </location>
</feature>
<evidence type="ECO:0000256" key="2">
    <source>
        <dbReference type="ARBA" id="ARBA00009514"/>
    </source>
</evidence>
<dbReference type="Proteomes" id="UP001054252">
    <property type="component" value="Unassembled WGS sequence"/>
</dbReference>
<protein>
    <recommendedName>
        <fullName evidence="6">Protein EARLY FLOWERING 4 domain-containing protein</fullName>
    </recommendedName>
</protein>
<evidence type="ECO:0000313" key="8">
    <source>
        <dbReference type="Proteomes" id="UP001054252"/>
    </source>
</evidence>